<dbReference type="Pfam" id="PF06321">
    <property type="entry name" value="P_gingi_FimA"/>
    <property type="match status" value="1"/>
</dbReference>
<keyword evidence="3" id="KW-0732">Signal</keyword>
<feature type="domain" description="Major fimbrial subunit protein N-terminal" evidence="5">
    <location>
        <begin position="55"/>
        <end position="193"/>
    </location>
</feature>
<dbReference type="EMBL" id="WCWW01000043">
    <property type="protein sequence ID" value="KAB3853556.1"/>
    <property type="molecule type" value="Genomic_DNA"/>
</dbReference>
<accession>A0A6I0I8Y7</accession>
<sequence>MKTMTMKSIKQYKFSLLHIFIICLSIPGMLGVVSVLSGCEDENTGDFVKGDTGYLTFSVSGHTVIQTRSGATPAQEQKVENLYMFLFNAENGNKEASVYCTGDQLVKTDEGYKVRLSDMTAGNKKVVALANIRADVSDVKQRIRITKEELDAINTLEDLQQWTAFLASDKETGTLSEDELFLMCTDVTDITLNNTGGANAVTIPLHRLMAKVEFRIIDSPGFIPTVWHVINIPSKTYLLRPASTSSLEQRDYFMEKDQIFAGTGYGDRFTFYQLESLLEPQSKITESGDRGYRKRALRKKTGNDYQKTNGEFMNAPEQVTYVVIEGEYNGPRKEGEPTMVAGNVKYTIPLGYTDNTDPVNDYKIERNTHYIYNIRVRGVNDIYVEAVRKDPEGNPDSERHPGTEGAVTEVQNQWEIDAHYEQRLLKLTEQEFGEMNLQGITCIVKTPFGTERFSLEDLKQNPKYEKLCSWVTFRCNSMATWFGKKYYYAGTQDQLNRYPANGVGNPIKSLKEILDILQKNWLWLLQNYPNRYSESETIFSYDRHEAYITVYFDEYFYETDPLTGSPVHWSKFVNTFPRELTIALQKRTSVDGQSVYYDQPLFSVRQNPIYTVYDSREAEPYYAFGTESVNETGNALLPEFNISNEEWRYFAGWSNCFSYHNNGNFGNWADLHGGNWNDQLYAPNDKKRNPFYACLYRNRDLNRNGKIDLDEVRWYVPSAIQLIDLALGDKGLPESVRLYQEDDHSGIRQHRWYVSSSPGNINNGRFPYFLWSEEGFSIGADWNPASGGDKKNGYNLRCVRSLGQIPGAHYDDQGMHTISNNIPATASSPAYVYNNNLNNRTMRLPGQFVEHGEIPKHYFKDDVSLPYRSFYVSEKNLGPYTMGELKKMLQQGTSPCENYTEKGVKHWRMPTVREMQLIADTYDTKTLADGVNRFFVSTWTEDGKYLKAFEKIGGVRKFHVYNESDDNATGYIRCVKDKE</sequence>
<evidence type="ECO:0000256" key="2">
    <source>
        <dbReference type="ARBA" id="ARBA00006011"/>
    </source>
</evidence>
<dbReference type="Proteomes" id="UP000441522">
    <property type="component" value="Unassembled WGS sequence"/>
</dbReference>
<evidence type="ECO:0000313" key="7">
    <source>
        <dbReference type="Proteomes" id="UP000441522"/>
    </source>
</evidence>
<dbReference type="GO" id="GO:0009289">
    <property type="term" value="C:pilus"/>
    <property type="evidence" value="ECO:0007669"/>
    <property type="project" value="UniProtKB-SubCell"/>
</dbReference>
<keyword evidence="4" id="KW-0281">Fimbrium</keyword>
<dbReference type="Gene3D" id="2.60.40.2580">
    <property type="match status" value="1"/>
</dbReference>
<proteinExistence type="inferred from homology"/>
<name>A0A6I0I8Y7_PHOVU</name>
<comment type="caution">
    <text evidence="6">The sequence shown here is derived from an EMBL/GenBank/DDBJ whole genome shotgun (WGS) entry which is preliminary data.</text>
</comment>
<dbReference type="Gene3D" id="2.60.40.3690">
    <property type="match status" value="1"/>
</dbReference>
<evidence type="ECO:0000313" key="6">
    <source>
        <dbReference type="EMBL" id="KAB3853556.1"/>
    </source>
</evidence>
<dbReference type="PROSITE" id="PS00018">
    <property type="entry name" value="EF_HAND_1"/>
    <property type="match status" value="1"/>
</dbReference>
<reference evidence="6 7" key="1">
    <citation type="journal article" date="2019" name="Nat. Med.">
        <title>A library of human gut bacterial isolates paired with longitudinal multiomics data enables mechanistic microbiome research.</title>
        <authorList>
            <person name="Poyet M."/>
            <person name="Groussin M."/>
            <person name="Gibbons S.M."/>
            <person name="Avila-Pacheco J."/>
            <person name="Jiang X."/>
            <person name="Kearney S.M."/>
            <person name="Perrotta A.R."/>
            <person name="Berdy B."/>
            <person name="Zhao S."/>
            <person name="Lieberman T.D."/>
            <person name="Swanson P.K."/>
            <person name="Smith M."/>
            <person name="Roesemann S."/>
            <person name="Alexander J.E."/>
            <person name="Rich S.A."/>
            <person name="Livny J."/>
            <person name="Vlamakis H."/>
            <person name="Clish C."/>
            <person name="Bullock K."/>
            <person name="Deik A."/>
            <person name="Scott J."/>
            <person name="Pierce K.A."/>
            <person name="Xavier R.J."/>
            <person name="Alm E.J."/>
        </authorList>
    </citation>
    <scope>NUCLEOTIDE SEQUENCE [LARGE SCALE GENOMIC DNA]</scope>
    <source>
        <strain evidence="6 7">BIOML-A5</strain>
    </source>
</reference>
<evidence type="ECO:0000259" key="5">
    <source>
        <dbReference type="Pfam" id="PF06321"/>
    </source>
</evidence>
<comment type="subcellular location">
    <subcellularLocation>
        <location evidence="1">Fimbrium</location>
    </subcellularLocation>
</comment>
<dbReference type="InterPro" id="IPR029141">
    <property type="entry name" value="FimA_N"/>
</dbReference>
<dbReference type="InterPro" id="IPR018247">
    <property type="entry name" value="EF_Hand_1_Ca_BS"/>
</dbReference>
<evidence type="ECO:0000256" key="3">
    <source>
        <dbReference type="ARBA" id="ARBA00022729"/>
    </source>
</evidence>
<protein>
    <submittedName>
        <fullName evidence="6">DUF4906 domain-containing protein</fullName>
    </submittedName>
</protein>
<evidence type="ECO:0000256" key="4">
    <source>
        <dbReference type="ARBA" id="ARBA00023263"/>
    </source>
</evidence>
<gene>
    <name evidence="6" type="ORF">GAS29_16665</name>
</gene>
<comment type="similarity">
    <text evidence="2">Belongs to the bacteroidetes fimbrillin superfamily. FimA/Mfa1 family.</text>
</comment>
<dbReference type="AlphaFoldDB" id="A0A6I0I8Y7"/>
<organism evidence="6 7">
    <name type="scientific">Phocaeicola vulgatus</name>
    <name type="common">Bacteroides vulgatus</name>
    <dbReference type="NCBI Taxonomy" id="821"/>
    <lineage>
        <taxon>Bacteria</taxon>
        <taxon>Pseudomonadati</taxon>
        <taxon>Bacteroidota</taxon>
        <taxon>Bacteroidia</taxon>
        <taxon>Bacteroidales</taxon>
        <taxon>Bacteroidaceae</taxon>
        <taxon>Phocaeicola</taxon>
    </lineage>
</organism>
<evidence type="ECO:0000256" key="1">
    <source>
        <dbReference type="ARBA" id="ARBA00004561"/>
    </source>
</evidence>